<dbReference type="SUPFAM" id="SSF52266">
    <property type="entry name" value="SGNH hydrolase"/>
    <property type="match status" value="1"/>
</dbReference>
<keyword evidence="2" id="KW-1185">Reference proteome</keyword>
<evidence type="ECO:0000313" key="2">
    <source>
        <dbReference type="Proteomes" id="UP001209803"/>
    </source>
</evidence>
<dbReference type="Proteomes" id="UP001209803">
    <property type="component" value="Chromosome"/>
</dbReference>
<evidence type="ECO:0008006" key="3">
    <source>
        <dbReference type="Google" id="ProtNLM"/>
    </source>
</evidence>
<accession>A0ABY8F6R1</accession>
<protein>
    <recommendedName>
        <fullName evidence="3">SGNH/GDSL hydrolase family protein</fullName>
    </recommendedName>
</protein>
<evidence type="ECO:0000313" key="1">
    <source>
        <dbReference type="EMBL" id="WFE90921.1"/>
    </source>
</evidence>
<reference evidence="1 2" key="1">
    <citation type="submission" date="2023-03" db="EMBL/GenBank/DDBJ databases">
        <title>Roseibium porphyridii sp. nov. and Roseibium rhodosorbium sp. nov. isolated from marine algae, Porphyridium cruentum and Rhodosorus marinus, respectively.</title>
        <authorList>
            <person name="Lee M.W."/>
            <person name="Choi B.J."/>
            <person name="Lee J.K."/>
            <person name="Choi D.G."/>
            <person name="Baek J.H."/>
            <person name="Bayburt H."/>
            <person name="Kim J.M."/>
            <person name="Han D.M."/>
            <person name="Kim K.H."/>
            <person name="Jeon C.O."/>
        </authorList>
    </citation>
    <scope>NUCLEOTIDE SEQUENCE [LARGE SCALE GENOMIC DNA]</scope>
    <source>
        <strain evidence="1 2">KMA01</strain>
    </source>
</reference>
<sequence length="361" mass="40563">MTAEKISYQDYLGLLLKEPATDPDAFAEQSEEILKYSVVVKNQGGFDLVLAPDPEKVEMDPDLQELENAMGTANRLARWRRQSQFRRRLNAGENRPVLVSEGDSWFQFPVLIKDVIDQLNRHFLIYSVGAAGDTAENMVYGPEKKARREYMSSLGKMRDHVDAFLFSAAGNDIIGADPDTGEPVLYDLIRPFNGNPGDIAGHIDHAVLKEKLTFLKTAYRKVISDIRADPGFRNLPIVIHGYDYAFPYPHHPAGGKDRRNPKYADKNQWLGDPLDRRGIVSQSLRRNLIMYLVDELYGMLAGLSANPLNTGVWLVDCRGAMPEVSDWNDEIHGTDDGYTAVAARFRQTIEQALAHRATLIS</sequence>
<name>A0ABY8F6R1_9HYPH</name>
<dbReference type="EMBL" id="CP120863">
    <property type="protein sequence ID" value="WFE90921.1"/>
    <property type="molecule type" value="Genomic_DNA"/>
</dbReference>
<dbReference type="RefSeq" id="WP_209006841.1">
    <property type="nucleotide sequence ID" value="NZ_CP120863.1"/>
</dbReference>
<organism evidence="1 2">
    <name type="scientific">Roseibium porphyridii</name>
    <dbReference type="NCBI Taxonomy" id="2866279"/>
    <lineage>
        <taxon>Bacteria</taxon>
        <taxon>Pseudomonadati</taxon>
        <taxon>Pseudomonadota</taxon>
        <taxon>Alphaproteobacteria</taxon>
        <taxon>Hyphomicrobiales</taxon>
        <taxon>Stappiaceae</taxon>
        <taxon>Roseibium</taxon>
    </lineage>
</organism>
<gene>
    <name evidence="1" type="ORF">K1718_06120</name>
</gene>
<proteinExistence type="predicted"/>
<dbReference type="InterPro" id="IPR036514">
    <property type="entry name" value="SGNH_hydro_sf"/>
</dbReference>
<dbReference type="Gene3D" id="3.40.50.1110">
    <property type="entry name" value="SGNH hydrolase"/>
    <property type="match status" value="1"/>
</dbReference>